<dbReference type="RefSeq" id="WP_083573220.1">
    <property type="nucleotide sequence ID" value="NZ_FQVO01000008.1"/>
</dbReference>
<gene>
    <name evidence="2" type="ORF">SAMN05444408_108133</name>
</gene>
<dbReference type="STRING" id="1302685.SAMN05444408_108133"/>
<evidence type="ECO:0000259" key="1">
    <source>
        <dbReference type="Pfam" id="PF08874"/>
    </source>
</evidence>
<accession>A0A1M4YNW3</accession>
<keyword evidence="3" id="KW-1185">Reference proteome</keyword>
<evidence type="ECO:0000313" key="3">
    <source>
        <dbReference type="Proteomes" id="UP000184236"/>
    </source>
</evidence>
<dbReference type="Pfam" id="PF08874">
    <property type="entry name" value="DUF1835"/>
    <property type="match status" value="1"/>
</dbReference>
<dbReference type="AlphaFoldDB" id="A0A1M4YNW3"/>
<dbReference type="InterPro" id="IPR014973">
    <property type="entry name" value="DUF1835"/>
</dbReference>
<reference evidence="3" key="1">
    <citation type="submission" date="2016-11" db="EMBL/GenBank/DDBJ databases">
        <authorList>
            <person name="Varghese N."/>
            <person name="Submissions S."/>
        </authorList>
    </citation>
    <scope>NUCLEOTIDE SEQUENCE [LARGE SCALE GENOMIC DNA]</scope>
    <source>
        <strain evidence="3">DSM 26898</strain>
    </source>
</reference>
<feature type="domain" description="DUF1835" evidence="1">
    <location>
        <begin position="7"/>
        <end position="117"/>
    </location>
</feature>
<proteinExistence type="predicted"/>
<dbReference type="OrthoDB" id="127805at2"/>
<sequence length="244" mass="28472">MNTIFNITNGDYLAGKLKQTAISGEIIICREALVTGPLQADYPDELWKIRAAFISENYSDEKVNYYQKVVSEFEKMKNIPAHSEVNLWFEDDLFCQVNMWFCLTLLPKDRNIKIYRVFPKNSSGNNWEGFSDSNDVDLQEALESKILFYQKDIDLGCDLWKAYQSNDRNTLKQLSLHPSDCFHFLQKLIDAYQNINPETFVRNLMQDGTMNFIAVFEKFRNELGIFGFGDLQVKQFYDKILGEK</sequence>
<organism evidence="2 3">
    <name type="scientific">Chryseobacterium takakiae</name>
    <dbReference type="NCBI Taxonomy" id="1302685"/>
    <lineage>
        <taxon>Bacteria</taxon>
        <taxon>Pseudomonadati</taxon>
        <taxon>Bacteroidota</taxon>
        <taxon>Flavobacteriia</taxon>
        <taxon>Flavobacteriales</taxon>
        <taxon>Weeksellaceae</taxon>
        <taxon>Chryseobacterium group</taxon>
        <taxon>Chryseobacterium</taxon>
    </lineage>
</organism>
<name>A0A1M4YNW3_9FLAO</name>
<protein>
    <recommendedName>
        <fullName evidence="1">DUF1835 domain-containing protein</fullName>
    </recommendedName>
</protein>
<dbReference type="EMBL" id="FQVO01000008">
    <property type="protein sequence ID" value="SHF07343.1"/>
    <property type="molecule type" value="Genomic_DNA"/>
</dbReference>
<dbReference type="Proteomes" id="UP000184236">
    <property type="component" value="Unassembled WGS sequence"/>
</dbReference>
<evidence type="ECO:0000313" key="2">
    <source>
        <dbReference type="EMBL" id="SHF07343.1"/>
    </source>
</evidence>